<gene>
    <name evidence="2" type="ORF">g.9105</name>
</gene>
<evidence type="ECO:0000256" key="1">
    <source>
        <dbReference type="SAM" id="SignalP"/>
    </source>
</evidence>
<dbReference type="OrthoDB" id="26681at2759"/>
<evidence type="ECO:0000313" key="2">
    <source>
        <dbReference type="EMBL" id="JAT79313.1"/>
    </source>
</evidence>
<name>A0A1E1VX43_PECGO</name>
<proteinExistence type="predicted"/>
<dbReference type="EMBL" id="GDQN01011741">
    <property type="protein sequence ID" value="JAT79313.1"/>
    <property type="molecule type" value="Transcribed_RNA"/>
</dbReference>
<feature type="chain" id="PRO_5009115014" evidence="1">
    <location>
        <begin position="26"/>
        <end position="237"/>
    </location>
</feature>
<feature type="non-terminal residue" evidence="2">
    <location>
        <position position="237"/>
    </location>
</feature>
<keyword evidence="1" id="KW-0732">Signal</keyword>
<feature type="non-terminal residue" evidence="2">
    <location>
        <position position="1"/>
    </location>
</feature>
<accession>A0A1E1VX43</accession>
<protein>
    <submittedName>
        <fullName evidence="2">Uncharacterized protein</fullName>
    </submittedName>
</protein>
<reference evidence="2" key="1">
    <citation type="submission" date="2015-09" db="EMBL/GenBank/DDBJ databases">
        <title>De novo assembly of Pectinophora gossypiella (Pink Bollworm) gut transcriptome.</title>
        <authorList>
            <person name="Tassone E.E."/>
        </authorList>
    </citation>
    <scope>NUCLEOTIDE SEQUENCE</scope>
</reference>
<dbReference type="AlphaFoldDB" id="A0A1E1VX43"/>
<organism evidence="2">
    <name type="scientific">Pectinophora gossypiella</name>
    <name type="common">Cotton pink bollworm</name>
    <name type="synonym">Depressaria gossypiella</name>
    <dbReference type="NCBI Taxonomy" id="13191"/>
    <lineage>
        <taxon>Eukaryota</taxon>
        <taxon>Metazoa</taxon>
        <taxon>Ecdysozoa</taxon>
        <taxon>Arthropoda</taxon>
        <taxon>Hexapoda</taxon>
        <taxon>Insecta</taxon>
        <taxon>Pterygota</taxon>
        <taxon>Neoptera</taxon>
        <taxon>Endopterygota</taxon>
        <taxon>Lepidoptera</taxon>
        <taxon>Glossata</taxon>
        <taxon>Ditrysia</taxon>
        <taxon>Gelechioidea</taxon>
        <taxon>Gelechiidae</taxon>
        <taxon>Apatetrinae</taxon>
        <taxon>Pectinophora</taxon>
    </lineage>
</organism>
<sequence length="237" mass="25934">GWSACEGLLLLLRDMIGLLPDLTLAQAVSGAIQTEVLIVLGNHQCARVRAALVRAFAALCRRANAELSKKLRASHYYIHLANQISLYPGSWELATACAALLTKCDVPLEDQLDDDIWLDMTEEAMLRSPPLLALLPGSVHDVPLAHNITLLVCRIIDKASLKILNEVSVAEVVVRAIRGVGQMGDVDFEGRELLLQDLFELLARIAVKANSSQHSMQTVYELHHMLTYVEYSSAAAG</sequence>
<feature type="signal peptide" evidence="1">
    <location>
        <begin position="1"/>
        <end position="25"/>
    </location>
</feature>